<proteinExistence type="predicted"/>
<evidence type="ECO:0000256" key="1">
    <source>
        <dbReference type="SAM" id="MobiDB-lite"/>
    </source>
</evidence>
<dbReference type="EMBL" id="CP027669">
    <property type="protein sequence ID" value="AVO40950.1"/>
    <property type="molecule type" value="Genomic_DNA"/>
</dbReference>
<evidence type="ECO:0000256" key="2">
    <source>
        <dbReference type="SAM" id="Phobius"/>
    </source>
</evidence>
<feature type="transmembrane region" description="Helical" evidence="2">
    <location>
        <begin position="265"/>
        <end position="284"/>
    </location>
</feature>
<feature type="transmembrane region" description="Helical" evidence="2">
    <location>
        <begin position="233"/>
        <end position="253"/>
    </location>
</feature>
<feature type="transmembrane region" description="Helical" evidence="2">
    <location>
        <begin position="189"/>
        <end position="213"/>
    </location>
</feature>
<feature type="transmembrane region" description="Helical" evidence="2">
    <location>
        <begin position="441"/>
        <end position="464"/>
    </location>
</feature>
<organism evidence="3 4">
    <name type="scientific">Simplicispira suum</name>
    <dbReference type="NCBI Taxonomy" id="2109915"/>
    <lineage>
        <taxon>Bacteria</taxon>
        <taxon>Pseudomonadati</taxon>
        <taxon>Pseudomonadota</taxon>
        <taxon>Betaproteobacteria</taxon>
        <taxon>Burkholderiales</taxon>
        <taxon>Comamonadaceae</taxon>
        <taxon>Simplicispira</taxon>
    </lineage>
</organism>
<dbReference type="SUPFAM" id="SSF81442">
    <property type="entry name" value="Cytochrome c oxidase subunit I-like"/>
    <property type="match status" value="1"/>
</dbReference>
<keyword evidence="2" id="KW-1133">Transmembrane helix</keyword>
<feature type="transmembrane region" description="Helical" evidence="2">
    <location>
        <begin position="364"/>
        <end position="391"/>
    </location>
</feature>
<feature type="transmembrane region" description="Helical" evidence="2">
    <location>
        <begin position="403"/>
        <end position="421"/>
    </location>
</feature>
<protein>
    <submittedName>
        <fullName evidence="3">Cytochrome C oxidase subunit I</fullName>
    </submittedName>
</protein>
<reference evidence="3 4" key="1">
    <citation type="submission" date="2018-03" db="EMBL/GenBank/DDBJ databases">
        <title>Genome sequencing of Simplicispira sp.</title>
        <authorList>
            <person name="Kim S.-J."/>
            <person name="Heo J."/>
            <person name="Kwon S.-W."/>
        </authorList>
    </citation>
    <scope>NUCLEOTIDE SEQUENCE [LARGE SCALE GENOMIC DNA]</scope>
    <source>
        <strain evidence="3 4">SC1-8</strain>
    </source>
</reference>
<dbReference type="GO" id="GO:0004129">
    <property type="term" value="F:cytochrome-c oxidase activity"/>
    <property type="evidence" value="ECO:0007669"/>
    <property type="project" value="InterPro"/>
</dbReference>
<evidence type="ECO:0000313" key="3">
    <source>
        <dbReference type="EMBL" id="AVO40950.1"/>
    </source>
</evidence>
<dbReference type="Gene3D" id="1.20.210.10">
    <property type="entry name" value="Cytochrome c oxidase-like, subunit I domain"/>
    <property type="match status" value="1"/>
</dbReference>
<sequence>MSAIAPSSLNPASLSANRPPPAQAAADYSLAVPQDARRALARGWLWLGLLALVGSGLFSVLLVLSRTPGVNRLLPAADFFHVALVLHVDLSVLVWFMALGGLLWSVQGGERGLRWGWSALWICAAGTLAMAAAPFLNAGEPIMANYIPVLNSPLFLGGLVVFGLGVGVLALRSLVAAPRLGLSFGGSGALGFGLNAAAVATAIALLAFAWSFVQLPMSLTGKAYYEILFWGGGHVLQFTWTLLMLVGWLWLASACGARMRLSPRVTVLMFALALAGVFVTPWAYLAHDISSVEHRSMLTWAMRAGGGTAIVPVALAVVVALYRLPLAQATQHPLRAALLASILLFGAGGVIGIFISGSNVRIPAHYHGCIVGVTLALMGLVYHLLPALGYAAPKGRLAVAQPWVYGLGQLMHIVGLVWSGGYGVQRKVAGAEQVLRSNAEIAGMGLMGFGGLVAIIGGVLFIVVTVRAMRAKESAGTPGANEMVVQ</sequence>
<feature type="compositionally biased region" description="Low complexity" evidence="1">
    <location>
        <begin position="1"/>
        <end position="17"/>
    </location>
</feature>
<feature type="transmembrane region" description="Helical" evidence="2">
    <location>
        <begin position="118"/>
        <end position="136"/>
    </location>
</feature>
<dbReference type="InterPro" id="IPR036927">
    <property type="entry name" value="Cyt_c_oxase-like_su1_sf"/>
</dbReference>
<feature type="transmembrane region" description="Helical" evidence="2">
    <location>
        <begin position="336"/>
        <end position="358"/>
    </location>
</feature>
<gene>
    <name evidence="3" type="ORF">C6571_06300</name>
</gene>
<feature type="transmembrane region" description="Helical" evidence="2">
    <location>
        <begin position="84"/>
        <end position="106"/>
    </location>
</feature>
<feature type="transmembrane region" description="Helical" evidence="2">
    <location>
        <begin position="44"/>
        <end position="64"/>
    </location>
</feature>
<name>A0A2S0MYI6_9BURK</name>
<dbReference type="KEGG" id="simp:C6571_06300"/>
<dbReference type="GO" id="GO:0020037">
    <property type="term" value="F:heme binding"/>
    <property type="evidence" value="ECO:0007669"/>
    <property type="project" value="InterPro"/>
</dbReference>
<dbReference type="RefSeq" id="WP_106445936.1">
    <property type="nucleotide sequence ID" value="NZ_CP027669.1"/>
</dbReference>
<feature type="transmembrane region" description="Helical" evidence="2">
    <location>
        <begin position="304"/>
        <end position="324"/>
    </location>
</feature>
<feature type="transmembrane region" description="Helical" evidence="2">
    <location>
        <begin position="156"/>
        <end position="177"/>
    </location>
</feature>
<feature type="region of interest" description="Disordered" evidence="1">
    <location>
        <begin position="1"/>
        <end position="20"/>
    </location>
</feature>
<dbReference type="GO" id="GO:0016020">
    <property type="term" value="C:membrane"/>
    <property type="evidence" value="ECO:0007669"/>
    <property type="project" value="InterPro"/>
</dbReference>
<keyword evidence="4" id="KW-1185">Reference proteome</keyword>
<keyword evidence="2" id="KW-0812">Transmembrane</keyword>
<dbReference type="Pfam" id="PF00115">
    <property type="entry name" value="COX1"/>
    <property type="match status" value="1"/>
</dbReference>
<evidence type="ECO:0000313" key="4">
    <source>
        <dbReference type="Proteomes" id="UP000239326"/>
    </source>
</evidence>
<dbReference type="OrthoDB" id="11275at2"/>
<dbReference type="AlphaFoldDB" id="A0A2S0MYI6"/>
<keyword evidence="2" id="KW-0472">Membrane</keyword>
<accession>A0A2S0MYI6</accession>
<dbReference type="InterPro" id="IPR000883">
    <property type="entry name" value="Cyt_C_Oxase_1"/>
</dbReference>
<dbReference type="Proteomes" id="UP000239326">
    <property type="component" value="Chromosome"/>
</dbReference>
<dbReference type="GO" id="GO:0009060">
    <property type="term" value="P:aerobic respiration"/>
    <property type="evidence" value="ECO:0007669"/>
    <property type="project" value="InterPro"/>
</dbReference>